<organism evidence="10 11">
    <name type="scientific">Galemys pyrenaicus</name>
    <name type="common">Iberian desman</name>
    <name type="synonym">Pyrenean desman</name>
    <dbReference type="NCBI Taxonomy" id="202257"/>
    <lineage>
        <taxon>Eukaryota</taxon>
        <taxon>Metazoa</taxon>
        <taxon>Chordata</taxon>
        <taxon>Craniata</taxon>
        <taxon>Vertebrata</taxon>
        <taxon>Euteleostomi</taxon>
        <taxon>Mammalia</taxon>
        <taxon>Eutheria</taxon>
        <taxon>Laurasiatheria</taxon>
        <taxon>Eulipotyphla</taxon>
        <taxon>Talpidae</taxon>
        <taxon>Galemys</taxon>
    </lineage>
</organism>
<comment type="similarity">
    <text evidence="3">Belongs to the kizuna family.</text>
</comment>
<dbReference type="AlphaFoldDB" id="A0A8J6AA28"/>
<keyword evidence="11" id="KW-1185">Reference proteome</keyword>
<evidence type="ECO:0000256" key="9">
    <source>
        <dbReference type="ARBA" id="ARBA00031153"/>
    </source>
</evidence>
<keyword evidence="7" id="KW-0966">Cell projection</keyword>
<dbReference type="Proteomes" id="UP000700334">
    <property type="component" value="Unassembled WGS sequence"/>
</dbReference>
<comment type="function">
    <text evidence="8">Centrosomal protein required for establishing a robust mitotic centrosome architecture that can endure the forces that converge on the centrosomes during spindle formation. Required for stabilizing the expanded pericentriolar material around the centriole.</text>
</comment>
<comment type="caution">
    <text evidence="10">The sequence shown here is derived from an EMBL/GenBank/DDBJ whole genome shotgun (WGS) entry which is preliminary data.</text>
</comment>
<evidence type="ECO:0000256" key="1">
    <source>
        <dbReference type="ARBA" id="ARBA00004120"/>
    </source>
</evidence>
<reference evidence="10" key="1">
    <citation type="journal article" date="2021" name="Evol. Appl.">
        <title>The genome of the Pyrenean desman and the effects of bottlenecks and inbreeding on the genomic landscape of an endangered species.</title>
        <authorList>
            <person name="Escoda L."/>
            <person name="Castresana J."/>
        </authorList>
    </citation>
    <scope>NUCLEOTIDE SEQUENCE</scope>
    <source>
        <strain evidence="10">IBE-C5619</strain>
    </source>
</reference>
<evidence type="ECO:0000256" key="7">
    <source>
        <dbReference type="ARBA" id="ARBA00023273"/>
    </source>
</evidence>
<comment type="subcellular location">
    <subcellularLocation>
        <location evidence="1">Cytoplasm</location>
        <location evidence="1">Cytoskeleton</location>
        <location evidence="1">Cilium basal body</location>
    </subcellularLocation>
    <subcellularLocation>
        <location evidence="2">Cytoplasm</location>
        <location evidence="2">Cytoskeleton</location>
        <location evidence="2">Microtubule organizing center</location>
        <location evidence="2">Centrosome</location>
    </subcellularLocation>
</comment>
<dbReference type="GO" id="GO:0005813">
    <property type="term" value="C:centrosome"/>
    <property type="evidence" value="ECO:0007669"/>
    <property type="project" value="UniProtKB-SubCell"/>
</dbReference>
<gene>
    <name evidence="10" type="ORF">J0S82_019340</name>
</gene>
<evidence type="ECO:0000256" key="3">
    <source>
        <dbReference type="ARBA" id="ARBA00010767"/>
    </source>
</evidence>
<name>A0A8J6AA28_GALPY</name>
<evidence type="ECO:0000313" key="10">
    <source>
        <dbReference type="EMBL" id="KAG8516823.1"/>
    </source>
</evidence>
<evidence type="ECO:0000256" key="2">
    <source>
        <dbReference type="ARBA" id="ARBA00004300"/>
    </source>
</evidence>
<dbReference type="InterPro" id="IPR026742">
    <property type="entry name" value="Centrosomal_kizuma"/>
</dbReference>
<evidence type="ECO:0000256" key="8">
    <source>
        <dbReference type="ARBA" id="ARBA00024919"/>
    </source>
</evidence>
<evidence type="ECO:0000256" key="5">
    <source>
        <dbReference type="ARBA" id="ARBA00022490"/>
    </source>
</evidence>
<dbReference type="PANTHER" id="PTHR16299">
    <property type="entry name" value="CENTROSOMAL PROTEIN KIZUNA"/>
    <property type="match status" value="1"/>
</dbReference>
<accession>A0A8J6AA28</accession>
<dbReference type="PANTHER" id="PTHR16299:SF2">
    <property type="entry name" value="CENTROSOMAL PROTEIN KIZUNA"/>
    <property type="match status" value="1"/>
</dbReference>
<proteinExistence type="inferred from homology"/>
<keyword evidence="6" id="KW-0206">Cytoskeleton</keyword>
<evidence type="ECO:0000256" key="6">
    <source>
        <dbReference type="ARBA" id="ARBA00023212"/>
    </source>
</evidence>
<keyword evidence="5" id="KW-0963">Cytoplasm</keyword>
<sequence length="129" mass="15215">MRPASATSVPLASPDFYERLGRLQQGLRDSEKKRLDLEKKLYEYNQSDIYRIKLKYVKLKKYLEEISDSEKKAHIRNQEYLKQFERIQAHVGHFTINTEKLQKLKVTSCFVLFKNLFVVVVVKFGNSGQ</sequence>
<evidence type="ECO:0000256" key="4">
    <source>
        <dbReference type="ARBA" id="ARBA00013872"/>
    </source>
</evidence>
<dbReference type="EMBL" id="JAGFMF010011666">
    <property type="protein sequence ID" value="KAG8516823.1"/>
    <property type="molecule type" value="Genomic_DNA"/>
</dbReference>
<dbReference type="GO" id="GO:0007051">
    <property type="term" value="P:spindle organization"/>
    <property type="evidence" value="ECO:0007669"/>
    <property type="project" value="InterPro"/>
</dbReference>
<protein>
    <recommendedName>
        <fullName evidence="4">Centrosomal protein kizuna</fullName>
    </recommendedName>
    <alternativeName>
        <fullName evidence="9">Polo-like kinase 1 substrate 1</fullName>
    </alternativeName>
</protein>
<evidence type="ECO:0000313" key="11">
    <source>
        <dbReference type="Proteomes" id="UP000700334"/>
    </source>
</evidence>
<dbReference type="OrthoDB" id="8015657at2759"/>